<keyword evidence="1" id="KW-0472">Membrane</keyword>
<evidence type="ECO:0000313" key="2">
    <source>
        <dbReference type="EMBL" id="KAF2609278.1"/>
    </source>
</evidence>
<dbReference type="EMBL" id="QGKW02000276">
    <property type="protein sequence ID" value="KAF2609278.1"/>
    <property type="molecule type" value="Genomic_DNA"/>
</dbReference>
<sequence>MNDISKELKLFARSRCKEDTATFRSQLRVQRAILRGDFRSLQKDLGDEIGSVRNLTFPDFCSHQEHSVTTYKNQLVLSKPETLIPFKRKCSFRSLAFQPLYSESTFNLKEKDEDMAIPSKPVNRLTSRRWRTTFRGLVFSHADCLVVVGVMWADMTILTE</sequence>
<dbReference type="AlphaFoldDB" id="A0A8S9LUL5"/>
<name>A0A8S9LUL5_BRACR</name>
<evidence type="ECO:0000256" key="1">
    <source>
        <dbReference type="SAM" id="Phobius"/>
    </source>
</evidence>
<comment type="caution">
    <text evidence="2">The sequence shown here is derived from an EMBL/GenBank/DDBJ whole genome shotgun (WGS) entry which is preliminary data.</text>
</comment>
<reference evidence="2" key="1">
    <citation type="submission" date="2019-12" db="EMBL/GenBank/DDBJ databases">
        <title>Genome sequencing and annotation of Brassica cretica.</title>
        <authorList>
            <person name="Studholme D.J."/>
            <person name="Sarris P.F."/>
        </authorList>
    </citation>
    <scope>NUCLEOTIDE SEQUENCE</scope>
    <source>
        <strain evidence="2">PFS-001/15</strain>
        <tissue evidence="2">Leaf</tissue>
    </source>
</reference>
<proteinExistence type="predicted"/>
<feature type="transmembrane region" description="Helical" evidence="1">
    <location>
        <begin position="134"/>
        <end position="153"/>
    </location>
</feature>
<accession>A0A8S9LUL5</accession>
<gene>
    <name evidence="2" type="ORF">F2Q68_00043537</name>
</gene>
<evidence type="ECO:0000313" key="3">
    <source>
        <dbReference type="Proteomes" id="UP000712281"/>
    </source>
</evidence>
<keyword evidence="1" id="KW-1133">Transmembrane helix</keyword>
<organism evidence="2 3">
    <name type="scientific">Brassica cretica</name>
    <name type="common">Mustard</name>
    <dbReference type="NCBI Taxonomy" id="69181"/>
    <lineage>
        <taxon>Eukaryota</taxon>
        <taxon>Viridiplantae</taxon>
        <taxon>Streptophyta</taxon>
        <taxon>Embryophyta</taxon>
        <taxon>Tracheophyta</taxon>
        <taxon>Spermatophyta</taxon>
        <taxon>Magnoliopsida</taxon>
        <taxon>eudicotyledons</taxon>
        <taxon>Gunneridae</taxon>
        <taxon>Pentapetalae</taxon>
        <taxon>rosids</taxon>
        <taxon>malvids</taxon>
        <taxon>Brassicales</taxon>
        <taxon>Brassicaceae</taxon>
        <taxon>Brassiceae</taxon>
        <taxon>Brassica</taxon>
    </lineage>
</organism>
<dbReference type="Proteomes" id="UP000712281">
    <property type="component" value="Unassembled WGS sequence"/>
</dbReference>
<keyword evidence="1" id="KW-0812">Transmembrane</keyword>
<protein>
    <submittedName>
        <fullName evidence="2">Uncharacterized protein</fullName>
    </submittedName>
</protein>